<dbReference type="AlphaFoldDB" id="A0A183F095"/>
<reference evidence="3" key="1">
    <citation type="submission" date="2016-06" db="UniProtKB">
        <authorList>
            <consortium name="WormBaseParasite"/>
        </authorList>
    </citation>
    <scope>IDENTIFICATION</scope>
</reference>
<dbReference type="WBParaSite" id="GPUH_0002666601-mRNA-1">
    <property type="protein sequence ID" value="GPUH_0002666601-mRNA-1"/>
    <property type="gene ID" value="GPUH_0002666601"/>
</dbReference>
<name>A0A183F095_9BILA</name>
<dbReference type="Proteomes" id="UP000271098">
    <property type="component" value="Unassembled WGS sequence"/>
</dbReference>
<evidence type="ECO:0000313" key="3">
    <source>
        <dbReference type="WBParaSite" id="GPUH_0002666601-mRNA-1"/>
    </source>
</evidence>
<reference evidence="1 2" key="2">
    <citation type="submission" date="2018-11" db="EMBL/GenBank/DDBJ databases">
        <authorList>
            <consortium name="Pathogen Informatics"/>
        </authorList>
    </citation>
    <scope>NUCLEOTIDE SEQUENCE [LARGE SCALE GENOMIC DNA]</scope>
</reference>
<protein>
    <submittedName>
        <fullName evidence="3">Transcriptional regulator</fullName>
    </submittedName>
</protein>
<evidence type="ECO:0000313" key="1">
    <source>
        <dbReference type="EMBL" id="VDN45913.1"/>
    </source>
</evidence>
<dbReference type="EMBL" id="UYRT01112538">
    <property type="protein sequence ID" value="VDN45913.1"/>
    <property type="molecule type" value="Genomic_DNA"/>
</dbReference>
<evidence type="ECO:0000313" key="2">
    <source>
        <dbReference type="Proteomes" id="UP000271098"/>
    </source>
</evidence>
<sequence>MVTHSTEEGRRAFAALLIEKLNVLSARRKRNDVMSQQLRAIEVSLKIFL</sequence>
<accession>A0A183F095</accession>
<keyword evidence="2" id="KW-1185">Reference proteome</keyword>
<organism evidence="3">
    <name type="scientific">Gongylonema pulchrum</name>
    <dbReference type="NCBI Taxonomy" id="637853"/>
    <lineage>
        <taxon>Eukaryota</taxon>
        <taxon>Metazoa</taxon>
        <taxon>Ecdysozoa</taxon>
        <taxon>Nematoda</taxon>
        <taxon>Chromadorea</taxon>
        <taxon>Rhabditida</taxon>
        <taxon>Spirurina</taxon>
        <taxon>Spiruromorpha</taxon>
        <taxon>Spiruroidea</taxon>
        <taxon>Gongylonematidae</taxon>
        <taxon>Gongylonema</taxon>
    </lineage>
</organism>
<gene>
    <name evidence="1" type="ORF">GPUH_LOCUS26636</name>
</gene>
<proteinExistence type="predicted"/>